<feature type="domain" description="GST C-terminal" evidence="2">
    <location>
        <begin position="98"/>
        <end position="229"/>
    </location>
</feature>
<dbReference type="InterPro" id="IPR050213">
    <property type="entry name" value="GST_superfamily"/>
</dbReference>
<dbReference type="CDD" id="cd03192">
    <property type="entry name" value="GST_C_Sigma_like"/>
    <property type="match status" value="1"/>
</dbReference>
<dbReference type="AlphaFoldDB" id="A0A915B2X0"/>
<dbReference type="PROSITE" id="PS50405">
    <property type="entry name" value="GST_CTER"/>
    <property type="match status" value="1"/>
</dbReference>
<dbReference type="Proteomes" id="UP000887569">
    <property type="component" value="Unplaced"/>
</dbReference>
<evidence type="ECO:0000259" key="2">
    <source>
        <dbReference type="PROSITE" id="PS50405"/>
    </source>
</evidence>
<dbReference type="InterPro" id="IPR004046">
    <property type="entry name" value="GST_C"/>
</dbReference>
<dbReference type="Pfam" id="PF14497">
    <property type="entry name" value="GST_C_3"/>
    <property type="match status" value="1"/>
</dbReference>
<proteinExistence type="predicted"/>
<dbReference type="Pfam" id="PF13417">
    <property type="entry name" value="GST_N_3"/>
    <property type="match status" value="1"/>
</dbReference>
<dbReference type="InterPro" id="IPR036249">
    <property type="entry name" value="Thioredoxin-like_sf"/>
</dbReference>
<evidence type="ECO:0000313" key="4">
    <source>
        <dbReference type="WBParaSite" id="PgR025_g008_t01"/>
    </source>
</evidence>
<dbReference type="PANTHER" id="PTHR11571">
    <property type="entry name" value="GLUTATHIONE S-TRANSFERASE"/>
    <property type="match status" value="1"/>
</dbReference>
<dbReference type="InterPro" id="IPR010987">
    <property type="entry name" value="Glutathione-S-Trfase_C-like"/>
</dbReference>
<sequence>LNEGSFFNLQMQLNFFLPHFKLYDFADRHNADITRMIFRVANIPYEEVLIDRNNEWQQLQREMPLGTLPVLEIDGHKIGGTTAICRQLAWRFGLSGETAADDSIVDMLADFLHEAHISLKSWINAIQNVNNSEQDVESLDKMASHYVSTRLGPVLEKHLEKNGTGFLVGGKMTWADLMAVSFFNKLFDSGREGFISAFPLIKQHYQQIAPIVLPPTKFNDKLNEDTLPIALTA</sequence>
<dbReference type="CDD" id="cd03039">
    <property type="entry name" value="GST_N_Sigma_like"/>
    <property type="match status" value="1"/>
</dbReference>
<protein>
    <submittedName>
        <fullName evidence="4">Glutathione S-transferase</fullName>
    </submittedName>
</protein>
<dbReference type="SUPFAM" id="SSF52833">
    <property type="entry name" value="Thioredoxin-like"/>
    <property type="match status" value="1"/>
</dbReference>
<dbReference type="SUPFAM" id="SSF47616">
    <property type="entry name" value="GST C-terminal domain-like"/>
    <property type="match status" value="1"/>
</dbReference>
<name>A0A915B2X0_PARUN</name>
<dbReference type="GO" id="GO:0004364">
    <property type="term" value="F:glutathione transferase activity"/>
    <property type="evidence" value="ECO:0007669"/>
    <property type="project" value="UniProtKB-ARBA"/>
</dbReference>
<dbReference type="InterPro" id="IPR040079">
    <property type="entry name" value="Glutathione_S-Trfase"/>
</dbReference>
<dbReference type="InterPro" id="IPR004045">
    <property type="entry name" value="Glutathione_S-Trfase_N"/>
</dbReference>
<dbReference type="Gene3D" id="3.40.30.10">
    <property type="entry name" value="Glutaredoxin"/>
    <property type="match status" value="1"/>
</dbReference>
<dbReference type="Gene3D" id="1.20.1050.10">
    <property type="match status" value="1"/>
</dbReference>
<evidence type="ECO:0000259" key="1">
    <source>
        <dbReference type="PROSITE" id="PS50404"/>
    </source>
</evidence>
<organism evidence="3 4">
    <name type="scientific">Parascaris univalens</name>
    <name type="common">Nematode worm</name>
    <dbReference type="NCBI Taxonomy" id="6257"/>
    <lineage>
        <taxon>Eukaryota</taxon>
        <taxon>Metazoa</taxon>
        <taxon>Ecdysozoa</taxon>
        <taxon>Nematoda</taxon>
        <taxon>Chromadorea</taxon>
        <taxon>Rhabditida</taxon>
        <taxon>Spirurina</taxon>
        <taxon>Ascaridomorpha</taxon>
        <taxon>Ascaridoidea</taxon>
        <taxon>Ascarididae</taxon>
        <taxon>Parascaris</taxon>
    </lineage>
</organism>
<dbReference type="PANTHER" id="PTHR11571:SF256">
    <property type="entry name" value="GST C-TERMINAL DOMAIN-CONTAINING PROTEIN-RELATED"/>
    <property type="match status" value="1"/>
</dbReference>
<dbReference type="InterPro" id="IPR036282">
    <property type="entry name" value="Glutathione-S-Trfase_C_sf"/>
</dbReference>
<dbReference type="PROSITE" id="PS50404">
    <property type="entry name" value="GST_NTER"/>
    <property type="match status" value="1"/>
</dbReference>
<dbReference type="WBParaSite" id="PgR025_g008_t01">
    <property type="protein sequence ID" value="PgR025_g008_t01"/>
    <property type="gene ID" value="PgR025_g008"/>
</dbReference>
<reference evidence="4" key="1">
    <citation type="submission" date="2022-11" db="UniProtKB">
        <authorList>
            <consortium name="WormBaseParasite"/>
        </authorList>
    </citation>
    <scope>IDENTIFICATION</scope>
</reference>
<evidence type="ECO:0000313" key="3">
    <source>
        <dbReference type="Proteomes" id="UP000887569"/>
    </source>
</evidence>
<dbReference type="GO" id="GO:0006749">
    <property type="term" value="P:glutathione metabolic process"/>
    <property type="evidence" value="ECO:0007669"/>
    <property type="project" value="TreeGrafter"/>
</dbReference>
<feature type="domain" description="GST N-terminal" evidence="1">
    <location>
        <begin position="18"/>
        <end position="96"/>
    </location>
</feature>
<keyword evidence="3" id="KW-1185">Reference proteome</keyword>
<accession>A0A915B2X0</accession>
<dbReference type="SFLD" id="SFLDS00019">
    <property type="entry name" value="Glutathione_Transferase_(cytos"/>
    <property type="match status" value="1"/>
</dbReference>